<keyword evidence="2" id="KW-1185">Reference proteome</keyword>
<evidence type="ECO:0000313" key="2">
    <source>
        <dbReference type="Proteomes" id="UP001141552"/>
    </source>
</evidence>
<name>A0A9Q0JR54_9ROSI</name>
<evidence type="ECO:0000313" key="1">
    <source>
        <dbReference type="EMBL" id="KAJ4851038.1"/>
    </source>
</evidence>
<proteinExistence type="predicted"/>
<gene>
    <name evidence="1" type="ORF">Tsubulata_012317</name>
</gene>
<accession>A0A9Q0JR54</accession>
<dbReference type="Proteomes" id="UP001141552">
    <property type="component" value="Unassembled WGS sequence"/>
</dbReference>
<comment type="caution">
    <text evidence="1">The sequence shown here is derived from an EMBL/GenBank/DDBJ whole genome shotgun (WGS) entry which is preliminary data.</text>
</comment>
<reference evidence="1" key="2">
    <citation type="journal article" date="2023" name="Plants (Basel)">
        <title>Annotation of the Turnera subulata (Passifloraceae) Draft Genome Reveals the S-Locus Evolved after the Divergence of Turneroideae from Passifloroideae in a Stepwise Manner.</title>
        <authorList>
            <person name="Henning P.M."/>
            <person name="Roalson E.H."/>
            <person name="Mir W."/>
            <person name="McCubbin A.G."/>
            <person name="Shore J.S."/>
        </authorList>
    </citation>
    <scope>NUCLEOTIDE SEQUENCE</scope>
    <source>
        <strain evidence="1">F60SS</strain>
    </source>
</reference>
<protein>
    <submittedName>
        <fullName evidence="1">Uncharacterized protein</fullName>
    </submittedName>
</protein>
<reference evidence="1" key="1">
    <citation type="submission" date="2022-02" db="EMBL/GenBank/DDBJ databases">
        <authorList>
            <person name="Henning P.M."/>
            <person name="McCubbin A.G."/>
            <person name="Shore J.S."/>
        </authorList>
    </citation>
    <scope>NUCLEOTIDE SEQUENCE</scope>
    <source>
        <strain evidence="1">F60SS</strain>
        <tissue evidence="1">Leaves</tissue>
    </source>
</reference>
<dbReference type="EMBL" id="JAKUCV010000155">
    <property type="protein sequence ID" value="KAJ4851038.1"/>
    <property type="molecule type" value="Genomic_DNA"/>
</dbReference>
<sequence length="150" mass="15232">MELVFSVVASLEKKPSLSGVGVGVLVAAGGVEAGAVAAIGVGNEAAVAAEAMDGGECGGEAGRKADPTRWVAEQRTQVRSLPVSATRRRVWGGVPRRRVTKHCPESEEAPETVAVAVVVVEGEVAVRIVPGGGGIGDDSGQLREKVYGGF</sequence>
<organism evidence="1 2">
    <name type="scientific">Turnera subulata</name>
    <dbReference type="NCBI Taxonomy" id="218843"/>
    <lineage>
        <taxon>Eukaryota</taxon>
        <taxon>Viridiplantae</taxon>
        <taxon>Streptophyta</taxon>
        <taxon>Embryophyta</taxon>
        <taxon>Tracheophyta</taxon>
        <taxon>Spermatophyta</taxon>
        <taxon>Magnoliopsida</taxon>
        <taxon>eudicotyledons</taxon>
        <taxon>Gunneridae</taxon>
        <taxon>Pentapetalae</taxon>
        <taxon>rosids</taxon>
        <taxon>fabids</taxon>
        <taxon>Malpighiales</taxon>
        <taxon>Passifloraceae</taxon>
        <taxon>Turnera</taxon>
    </lineage>
</organism>
<dbReference type="AlphaFoldDB" id="A0A9Q0JR54"/>